<feature type="transmembrane region" description="Helical" evidence="6">
    <location>
        <begin position="593"/>
        <end position="614"/>
    </location>
</feature>
<organism evidence="8 9">
    <name type="scientific">Kribbella deserti</name>
    <dbReference type="NCBI Taxonomy" id="1926257"/>
    <lineage>
        <taxon>Bacteria</taxon>
        <taxon>Bacillati</taxon>
        <taxon>Actinomycetota</taxon>
        <taxon>Actinomycetes</taxon>
        <taxon>Propionibacteriales</taxon>
        <taxon>Kribbellaceae</taxon>
        <taxon>Kribbella</taxon>
    </lineage>
</organism>
<dbReference type="Gene3D" id="1.20.1640.10">
    <property type="entry name" value="Multidrug efflux transporter AcrB transmembrane domain"/>
    <property type="match status" value="2"/>
</dbReference>
<dbReference type="InterPro" id="IPR050545">
    <property type="entry name" value="Mycobact_MmpL"/>
</dbReference>
<feature type="transmembrane region" description="Helical" evidence="6">
    <location>
        <begin position="298"/>
        <end position="320"/>
    </location>
</feature>
<keyword evidence="3 6" id="KW-0812">Transmembrane</keyword>
<keyword evidence="4 6" id="KW-1133">Transmembrane helix</keyword>
<proteinExistence type="predicted"/>
<feature type="transmembrane region" description="Helical" evidence="6">
    <location>
        <begin position="35"/>
        <end position="53"/>
    </location>
</feature>
<feature type="transmembrane region" description="Helical" evidence="6">
    <location>
        <begin position="668"/>
        <end position="694"/>
    </location>
</feature>
<accession>A0ABV6QMY1</accession>
<feature type="transmembrane region" description="Helical" evidence="6">
    <location>
        <begin position="380"/>
        <end position="399"/>
    </location>
</feature>
<feature type="transmembrane region" description="Helical" evidence="6">
    <location>
        <begin position="254"/>
        <end position="272"/>
    </location>
</feature>
<evidence type="ECO:0000256" key="6">
    <source>
        <dbReference type="SAM" id="Phobius"/>
    </source>
</evidence>
<evidence type="ECO:0000313" key="9">
    <source>
        <dbReference type="Proteomes" id="UP001589890"/>
    </source>
</evidence>
<sequence>MSVATTHDGSASPPRPQRTFADHAAAFAVRYRRQVLVAWLILLLAAAPLAISLKGSLSGAGWAASGSESEQVRHELRHDFPQVGAEAAVVVVQVPAATARDTAVAAVLAVLKDRPVVAGVTDPRAHGVTGLLSGDGRTALIPVQLSASEDADRPHAAQEVAHLVDTADLPAGTTADVTGEWAMWSDFNESNEKAMIKADILSGVPMMIMLFFVFGSLVAAGMPMMLTMVGIGVSYGILRLVAFVLPLSVWSMNMSMMIGMALGIDYALFMMTRYRAERRRGQDVEAALATTLATSGKAIMLSSLALVMAIGTVLVLPVMVFRSMALAMIVAVLIVVLAALTLLPAALAAVGDRALRGRVQGGGRSEVRWRAWSLRVVRRPVLGLAVGVLVLGGLMAPVAGVELNMPGARVVDTGYDSRDGYDRLVEAFGPGAGSTVFVTVPESDSGKAIDIASGVTGTNAVDRVSQQAASGRTVLRVTPQTGIDDSRTGELVRELRAGLDAAGLEARVGGPAAQNVDMTAALSASAPWIITLVLVLSFVMMLLVFRSLAIALLSCVMNLFTVGAAFGIAALIFQHGVAAALIGIEPQGFINAWAPVFFFVILFGLSMDYQLFLLASIREKYELTGQTRDAVRDGIAATGRPITNAAIIMVIVFVAFGVTGPLPPTELGITLASAIILDATVVRMLIVPAALAAFGEHTWWLPRQLERLLPKFTFKH</sequence>
<feature type="transmembrane region" description="Helical" evidence="6">
    <location>
        <begin position="552"/>
        <end position="573"/>
    </location>
</feature>
<evidence type="ECO:0000313" key="8">
    <source>
        <dbReference type="EMBL" id="MFC0626006.1"/>
    </source>
</evidence>
<dbReference type="PROSITE" id="PS50156">
    <property type="entry name" value="SSD"/>
    <property type="match status" value="1"/>
</dbReference>
<evidence type="ECO:0000256" key="2">
    <source>
        <dbReference type="ARBA" id="ARBA00022475"/>
    </source>
</evidence>
<dbReference type="Pfam" id="PF03176">
    <property type="entry name" value="MMPL"/>
    <property type="match status" value="2"/>
</dbReference>
<evidence type="ECO:0000256" key="3">
    <source>
        <dbReference type="ARBA" id="ARBA00022692"/>
    </source>
</evidence>
<protein>
    <submittedName>
        <fullName evidence="8">MMPL family transporter</fullName>
    </submittedName>
</protein>
<comment type="subcellular location">
    <subcellularLocation>
        <location evidence="1">Cell membrane</location>
        <topology evidence="1">Multi-pass membrane protein</topology>
    </subcellularLocation>
</comment>
<feature type="transmembrane region" description="Helical" evidence="6">
    <location>
        <begin position="326"/>
        <end position="350"/>
    </location>
</feature>
<evidence type="ECO:0000256" key="4">
    <source>
        <dbReference type="ARBA" id="ARBA00022989"/>
    </source>
</evidence>
<dbReference type="SUPFAM" id="SSF82866">
    <property type="entry name" value="Multidrug efflux transporter AcrB transmembrane domain"/>
    <property type="match status" value="2"/>
</dbReference>
<dbReference type="Proteomes" id="UP001589890">
    <property type="component" value="Unassembled WGS sequence"/>
</dbReference>
<dbReference type="PANTHER" id="PTHR33406">
    <property type="entry name" value="MEMBRANE PROTEIN MJ1562-RELATED"/>
    <property type="match status" value="1"/>
</dbReference>
<keyword evidence="5 6" id="KW-0472">Membrane</keyword>
<evidence type="ECO:0000256" key="5">
    <source>
        <dbReference type="ARBA" id="ARBA00023136"/>
    </source>
</evidence>
<dbReference type="InterPro" id="IPR000731">
    <property type="entry name" value="SSD"/>
</dbReference>
<feature type="domain" description="SSD" evidence="7">
    <location>
        <begin position="225"/>
        <end position="349"/>
    </location>
</feature>
<keyword evidence="2" id="KW-1003">Cell membrane</keyword>
<evidence type="ECO:0000256" key="1">
    <source>
        <dbReference type="ARBA" id="ARBA00004651"/>
    </source>
</evidence>
<dbReference type="EMBL" id="JBHLTC010000020">
    <property type="protein sequence ID" value="MFC0626006.1"/>
    <property type="molecule type" value="Genomic_DNA"/>
</dbReference>
<keyword evidence="9" id="KW-1185">Reference proteome</keyword>
<dbReference type="InterPro" id="IPR004869">
    <property type="entry name" value="MMPL_dom"/>
</dbReference>
<reference evidence="8 9" key="1">
    <citation type="submission" date="2024-09" db="EMBL/GenBank/DDBJ databases">
        <authorList>
            <person name="Sun Q."/>
            <person name="Mori K."/>
        </authorList>
    </citation>
    <scope>NUCLEOTIDE SEQUENCE [LARGE SCALE GENOMIC DNA]</scope>
    <source>
        <strain evidence="8 9">CGMCC 1.15906</strain>
    </source>
</reference>
<feature type="transmembrane region" description="Helical" evidence="6">
    <location>
        <begin position="526"/>
        <end position="545"/>
    </location>
</feature>
<evidence type="ECO:0000259" key="7">
    <source>
        <dbReference type="PROSITE" id="PS50156"/>
    </source>
</evidence>
<dbReference type="RefSeq" id="WP_380049024.1">
    <property type="nucleotide sequence ID" value="NZ_JBHLTC010000020.1"/>
</dbReference>
<feature type="transmembrane region" description="Helical" evidence="6">
    <location>
        <begin position="642"/>
        <end position="662"/>
    </location>
</feature>
<comment type="caution">
    <text evidence="8">The sequence shown here is derived from an EMBL/GenBank/DDBJ whole genome shotgun (WGS) entry which is preliminary data.</text>
</comment>
<dbReference type="PANTHER" id="PTHR33406:SF13">
    <property type="entry name" value="MEMBRANE PROTEIN YDFJ"/>
    <property type="match status" value="1"/>
</dbReference>
<name>A0ABV6QMY1_9ACTN</name>
<gene>
    <name evidence="8" type="ORF">ACFFGN_18145</name>
</gene>